<evidence type="ECO:0000313" key="2">
    <source>
        <dbReference type="Proteomes" id="UP001339962"/>
    </source>
</evidence>
<protein>
    <recommendedName>
        <fullName evidence="3">DUF2829 domain-containing protein</fullName>
    </recommendedName>
</protein>
<dbReference type="RefSeq" id="WP_328216783.1">
    <property type="nucleotide sequence ID" value="NZ_JARTLI010000002.1"/>
</dbReference>
<organism evidence="1 2">
    <name type="scientific">Anoxybacteroides rupiense</name>
    <dbReference type="NCBI Taxonomy" id="311460"/>
    <lineage>
        <taxon>Bacteria</taxon>
        <taxon>Bacillati</taxon>
        <taxon>Bacillota</taxon>
        <taxon>Bacilli</taxon>
        <taxon>Bacillales</taxon>
        <taxon>Anoxybacillaceae</taxon>
        <taxon>Anoxybacteroides</taxon>
    </lineage>
</organism>
<accession>A0ABD5IQU2</accession>
<evidence type="ECO:0000313" key="1">
    <source>
        <dbReference type="EMBL" id="MED5050624.1"/>
    </source>
</evidence>
<dbReference type="EMBL" id="JARTLI010000002">
    <property type="protein sequence ID" value="MED5050624.1"/>
    <property type="molecule type" value="Genomic_DNA"/>
</dbReference>
<name>A0ABD5IQU2_9BACL</name>
<proteinExistence type="predicted"/>
<dbReference type="AlphaFoldDB" id="A0ABD5IQU2"/>
<dbReference type="Proteomes" id="UP001339962">
    <property type="component" value="Unassembled WGS sequence"/>
</dbReference>
<reference evidence="1 2" key="1">
    <citation type="submission" date="2023-03" db="EMBL/GenBank/DDBJ databases">
        <title>Bacillus Genome Sequencing.</title>
        <authorList>
            <person name="Dunlap C."/>
        </authorList>
    </citation>
    <scope>NUCLEOTIDE SEQUENCE [LARGE SCALE GENOMIC DNA]</scope>
    <source>
        <strain evidence="1 2">NRS-38</strain>
    </source>
</reference>
<comment type="caution">
    <text evidence="1">The sequence shown here is derived from an EMBL/GenBank/DDBJ whole genome shotgun (WGS) entry which is preliminary data.</text>
</comment>
<gene>
    <name evidence="1" type="ORF">P9850_01905</name>
</gene>
<evidence type="ECO:0008006" key="3">
    <source>
        <dbReference type="Google" id="ProtNLM"/>
    </source>
</evidence>
<sequence length="81" mass="9667">MEYLTTGEMIDQLKGYVSFEEALKALREGKTITWQPCISEYFLYSYKIIDNEIKCFNKEGREVSNWVMFDDLIHGKWTIEE</sequence>